<keyword evidence="1 2" id="KW-0732">Signal</keyword>
<accession>A0A437M8V5</accession>
<evidence type="ECO:0000259" key="3">
    <source>
        <dbReference type="Pfam" id="PF12849"/>
    </source>
</evidence>
<name>A0A437M8V5_9SPHN</name>
<dbReference type="InterPro" id="IPR024370">
    <property type="entry name" value="PBP_domain"/>
</dbReference>
<reference evidence="4 5" key="1">
    <citation type="submission" date="2019-01" db="EMBL/GenBank/DDBJ databases">
        <authorList>
            <person name="Chen W.-M."/>
        </authorList>
    </citation>
    <scope>NUCLEOTIDE SEQUENCE [LARGE SCALE GENOMIC DNA]</scope>
    <source>
        <strain evidence="4 5">CCP-7</strain>
    </source>
</reference>
<dbReference type="PANTHER" id="PTHR30570">
    <property type="entry name" value="PERIPLASMIC PHOSPHATE BINDING COMPONENT OF PHOSPHATE ABC TRANSPORTER"/>
    <property type="match status" value="1"/>
</dbReference>
<evidence type="ECO:0000313" key="5">
    <source>
        <dbReference type="Proteomes" id="UP000282971"/>
    </source>
</evidence>
<feature type="domain" description="PBP" evidence="3">
    <location>
        <begin position="20"/>
        <end position="302"/>
    </location>
</feature>
<evidence type="ECO:0000256" key="1">
    <source>
        <dbReference type="ARBA" id="ARBA00022729"/>
    </source>
</evidence>
<proteinExistence type="predicted"/>
<feature type="chain" id="PRO_5019389161" evidence="2">
    <location>
        <begin position="17"/>
        <end position="343"/>
    </location>
</feature>
<dbReference type="Proteomes" id="UP000282971">
    <property type="component" value="Unassembled WGS sequence"/>
</dbReference>
<dbReference type="EMBL" id="SACN01000001">
    <property type="protein sequence ID" value="RVT94151.1"/>
    <property type="molecule type" value="Genomic_DNA"/>
</dbReference>
<dbReference type="Gene3D" id="3.40.190.10">
    <property type="entry name" value="Periplasmic binding protein-like II"/>
    <property type="match status" value="2"/>
</dbReference>
<evidence type="ECO:0000256" key="2">
    <source>
        <dbReference type="SAM" id="SignalP"/>
    </source>
</evidence>
<dbReference type="Pfam" id="PF12849">
    <property type="entry name" value="PBP_like_2"/>
    <property type="match status" value="1"/>
</dbReference>
<dbReference type="PANTHER" id="PTHR30570:SF1">
    <property type="entry name" value="PHOSPHATE-BINDING PROTEIN PSTS"/>
    <property type="match status" value="1"/>
</dbReference>
<protein>
    <submittedName>
        <fullName evidence="4">Phosphate ABC transporter substrate-binding protein</fullName>
    </submittedName>
</protein>
<dbReference type="SUPFAM" id="SSF53850">
    <property type="entry name" value="Periplasmic binding protein-like II"/>
    <property type="match status" value="1"/>
</dbReference>
<dbReference type="AlphaFoldDB" id="A0A437M8V5"/>
<feature type="signal peptide" evidence="2">
    <location>
        <begin position="1"/>
        <end position="16"/>
    </location>
</feature>
<evidence type="ECO:0000313" key="4">
    <source>
        <dbReference type="EMBL" id="RVT94151.1"/>
    </source>
</evidence>
<keyword evidence="5" id="KW-1185">Reference proteome</keyword>
<gene>
    <name evidence="4" type="ORF">EOD43_09945</name>
</gene>
<dbReference type="PROSITE" id="PS51257">
    <property type="entry name" value="PROKAR_LIPOPROTEIN"/>
    <property type="match status" value="1"/>
</dbReference>
<sequence>MRLVRGLMLASALLLAGCGQDASRQQIRIVGSSTVYPFSTAVAERFARKNPKFKAPIVESTGTGAGMKLFCSGVGAAYPDVEDASRRIKKSEMEGCVKAGVRDVIELQIGIDGIMLAESNAGSAIALTPAQVYKALAAEPYGKKQTAHTWKDVDASLPDIAIQVYGPPPTSGTRDAFAELILDAGCKADPATKALGKTDPDKFKAICTKIREDGAYVEAGENDNLIVQKLSANPDAIGIFGYSFLGENADRVRGIPLNGVHPTYETIADYSYPGARPLFIYVKAAHLRAVPGLAEFVAEYASAWTKEGYLSRRGLIAAPADVQAKNVAVAKALTPLDPKTLTE</sequence>
<dbReference type="InterPro" id="IPR050811">
    <property type="entry name" value="Phosphate_ABC_transporter"/>
</dbReference>
<organism evidence="4 5">
    <name type="scientific">Sphingomonas crocodyli</name>
    <dbReference type="NCBI Taxonomy" id="1979270"/>
    <lineage>
        <taxon>Bacteria</taxon>
        <taxon>Pseudomonadati</taxon>
        <taxon>Pseudomonadota</taxon>
        <taxon>Alphaproteobacteria</taxon>
        <taxon>Sphingomonadales</taxon>
        <taxon>Sphingomonadaceae</taxon>
        <taxon>Sphingomonas</taxon>
    </lineage>
</organism>
<dbReference type="OrthoDB" id="9790048at2"/>
<comment type="caution">
    <text evidence="4">The sequence shown here is derived from an EMBL/GenBank/DDBJ whole genome shotgun (WGS) entry which is preliminary data.</text>
</comment>